<keyword evidence="8 14" id="KW-0175">Coiled coil</keyword>
<evidence type="ECO:0000256" key="3">
    <source>
        <dbReference type="ARBA" id="ARBA00022618"/>
    </source>
</evidence>
<evidence type="ECO:0000256" key="2">
    <source>
        <dbReference type="ARBA" id="ARBA00022490"/>
    </source>
</evidence>
<accession>H2YAC3</accession>
<feature type="coiled-coil region" evidence="14">
    <location>
        <begin position="669"/>
        <end position="707"/>
    </location>
</feature>
<evidence type="ECO:0000313" key="18">
    <source>
        <dbReference type="Proteomes" id="UP000007875"/>
    </source>
</evidence>
<evidence type="ECO:0000256" key="15">
    <source>
        <dbReference type="SAM" id="MobiDB-lite"/>
    </source>
</evidence>
<dbReference type="GO" id="GO:0005874">
    <property type="term" value="C:microtubule"/>
    <property type="evidence" value="ECO:0007669"/>
    <property type="project" value="UniProtKB-KW"/>
</dbReference>
<feature type="region of interest" description="Disordered" evidence="15">
    <location>
        <begin position="141"/>
        <end position="163"/>
    </location>
</feature>
<dbReference type="FunFam" id="3.40.850.10:FF:000006">
    <property type="entry name" value="Kinesin-like protein"/>
    <property type="match status" value="1"/>
</dbReference>
<proteinExistence type="inferred from homology"/>
<dbReference type="eggNOG" id="KOG0246">
    <property type="taxonomic scope" value="Eukaryota"/>
</dbReference>
<reference evidence="17" key="3">
    <citation type="submission" date="2025-09" db="UniProtKB">
        <authorList>
            <consortium name="Ensembl"/>
        </authorList>
    </citation>
    <scope>IDENTIFICATION</scope>
</reference>
<dbReference type="GO" id="GO:0051301">
    <property type="term" value="P:cell division"/>
    <property type="evidence" value="ECO:0007669"/>
    <property type="project" value="UniProtKB-KW"/>
</dbReference>
<keyword evidence="18" id="KW-1185">Reference proteome</keyword>
<dbReference type="PROSITE" id="PS50067">
    <property type="entry name" value="KINESIN_MOTOR_2"/>
    <property type="match status" value="1"/>
</dbReference>
<keyword evidence="11" id="KW-0131">Cell cycle</keyword>
<dbReference type="FunCoup" id="H2YAC3">
    <property type="interactions" value="573"/>
</dbReference>
<keyword evidence="9 12" id="KW-0505">Motor protein</keyword>
<keyword evidence="3" id="KW-0132">Cell division</keyword>
<keyword evidence="7 12" id="KW-0067">ATP-binding</keyword>
<evidence type="ECO:0000256" key="5">
    <source>
        <dbReference type="ARBA" id="ARBA00022741"/>
    </source>
</evidence>
<dbReference type="InParanoid" id="H2YAC3"/>
<dbReference type="GO" id="GO:0007018">
    <property type="term" value="P:microtubule-based movement"/>
    <property type="evidence" value="ECO:0007669"/>
    <property type="project" value="InterPro"/>
</dbReference>
<name>H2YAC3_CIOSA</name>
<reference evidence="17" key="2">
    <citation type="submission" date="2025-08" db="UniProtKB">
        <authorList>
            <consortium name="Ensembl"/>
        </authorList>
    </citation>
    <scope>IDENTIFICATION</scope>
</reference>
<dbReference type="PANTHER" id="PTHR47971:SF8">
    <property type="entry name" value="KINESIN-LIKE PROTEIN"/>
    <property type="match status" value="1"/>
</dbReference>
<dbReference type="Proteomes" id="UP000007875">
    <property type="component" value="Unassembled WGS sequence"/>
</dbReference>
<dbReference type="GeneTree" id="ENSGT00940000154046"/>
<dbReference type="PROSITE" id="PS00411">
    <property type="entry name" value="KINESIN_MOTOR_1"/>
    <property type="match status" value="1"/>
</dbReference>
<dbReference type="InterPro" id="IPR027640">
    <property type="entry name" value="Kinesin-like_fam"/>
</dbReference>
<evidence type="ECO:0000256" key="4">
    <source>
        <dbReference type="ARBA" id="ARBA00022701"/>
    </source>
</evidence>
<dbReference type="AlphaFoldDB" id="H2YAC3"/>
<evidence type="ECO:0000256" key="1">
    <source>
        <dbReference type="ARBA" id="ARBA00004245"/>
    </source>
</evidence>
<evidence type="ECO:0000256" key="13">
    <source>
        <dbReference type="RuleBase" id="RU000394"/>
    </source>
</evidence>
<feature type="domain" description="Kinesin motor" evidence="16">
    <location>
        <begin position="226"/>
        <end position="560"/>
    </location>
</feature>
<evidence type="ECO:0000256" key="10">
    <source>
        <dbReference type="ARBA" id="ARBA00023212"/>
    </source>
</evidence>
<keyword evidence="4 13" id="KW-0493">Microtubule</keyword>
<evidence type="ECO:0000256" key="8">
    <source>
        <dbReference type="ARBA" id="ARBA00023054"/>
    </source>
</evidence>
<dbReference type="InterPro" id="IPR054473">
    <property type="entry name" value="KIF2A-like_N"/>
</dbReference>
<dbReference type="Ensembl" id="ENSCSAVT00000002309.1">
    <property type="protein sequence ID" value="ENSCSAVP00000002271.1"/>
    <property type="gene ID" value="ENSCSAVG00000001331.1"/>
</dbReference>
<dbReference type="OMA" id="LMIVHEP"/>
<organism evidence="17 18">
    <name type="scientific">Ciona savignyi</name>
    <name type="common">Pacific transparent sea squirt</name>
    <dbReference type="NCBI Taxonomy" id="51511"/>
    <lineage>
        <taxon>Eukaryota</taxon>
        <taxon>Metazoa</taxon>
        <taxon>Chordata</taxon>
        <taxon>Tunicata</taxon>
        <taxon>Ascidiacea</taxon>
        <taxon>Phlebobranchia</taxon>
        <taxon>Cionidae</taxon>
        <taxon>Ciona</taxon>
    </lineage>
</organism>
<evidence type="ECO:0000256" key="12">
    <source>
        <dbReference type="PROSITE-ProRule" id="PRU00283"/>
    </source>
</evidence>
<feature type="region of interest" description="Disordered" evidence="15">
    <location>
        <begin position="566"/>
        <end position="596"/>
    </location>
</feature>
<dbReference type="GO" id="GO:0005524">
    <property type="term" value="F:ATP binding"/>
    <property type="evidence" value="ECO:0007669"/>
    <property type="project" value="UniProtKB-UniRule"/>
</dbReference>
<dbReference type="SMART" id="SM00129">
    <property type="entry name" value="KISc"/>
    <property type="match status" value="1"/>
</dbReference>
<dbReference type="PRINTS" id="PR00380">
    <property type="entry name" value="KINESINHEAVY"/>
</dbReference>
<protein>
    <recommendedName>
        <fullName evidence="13">Kinesin-like protein</fullName>
    </recommendedName>
</protein>
<dbReference type="InterPro" id="IPR027417">
    <property type="entry name" value="P-loop_NTPase"/>
</dbReference>
<keyword evidence="10" id="KW-0206">Cytoskeleton</keyword>
<dbReference type="GO" id="GO:0007019">
    <property type="term" value="P:microtubule depolymerization"/>
    <property type="evidence" value="ECO:0007669"/>
    <property type="project" value="TreeGrafter"/>
</dbReference>
<evidence type="ECO:0000256" key="11">
    <source>
        <dbReference type="ARBA" id="ARBA00023306"/>
    </source>
</evidence>
<comment type="similarity">
    <text evidence="12 13">Belongs to the TRAFAC class myosin-kinesin ATPase superfamily. Kinesin family.</text>
</comment>
<dbReference type="Gene3D" id="3.40.850.10">
    <property type="entry name" value="Kinesin motor domain"/>
    <property type="match status" value="1"/>
</dbReference>
<evidence type="ECO:0000313" key="17">
    <source>
        <dbReference type="Ensembl" id="ENSCSAVP00000002271.1"/>
    </source>
</evidence>
<dbReference type="CDD" id="cd01367">
    <property type="entry name" value="KISc_KIF2_like"/>
    <property type="match status" value="1"/>
</dbReference>
<evidence type="ECO:0000256" key="9">
    <source>
        <dbReference type="ARBA" id="ARBA00023175"/>
    </source>
</evidence>
<dbReference type="Pfam" id="PF00225">
    <property type="entry name" value="Kinesin"/>
    <property type="match status" value="1"/>
</dbReference>
<feature type="region of interest" description="Disordered" evidence="15">
    <location>
        <begin position="64"/>
        <end position="121"/>
    </location>
</feature>
<dbReference type="GO" id="GO:0008017">
    <property type="term" value="F:microtubule binding"/>
    <property type="evidence" value="ECO:0007669"/>
    <property type="project" value="InterPro"/>
</dbReference>
<keyword evidence="6" id="KW-0498">Mitosis</keyword>
<evidence type="ECO:0000256" key="14">
    <source>
        <dbReference type="SAM" id="Coils"/>
    </source>
</evidence>
<keyword evidence="2" id="KW-0963">Cytoplasm</keyword>
<evidence type="ECO:0000256" key="6">
    <source>
        <dbReference type="ARBA" id="ARBA00022776"/>
    </source>
</evidence>
<dbReference type="SUPFAM" id="SSF52540">
    <property type="entry name" value="P-loop containing nucleoside triphosphate hydrolases"/>
    <property type="match status" value="1"/>
</dbReference>
<dbReference type="PANTHER" id="PTHR47971">
    <property type="entry name" value="KINESIN-RELATED PROTEIN 6"/>
    <property type="match status" value="1"/>
</dbReference>
<feature type="binding site" evidence="12">
    <location>
        <begin position="316"/>
        <end position="323"/>
    </location>
    <ligand>
        <name>ATP</name>
        <dbReference type="ChEBI" id="CHEBI:30616"/>
    </ligand>
</feature>
<dbReference type="InterPro" id="IPR001752">
    <property type="entry name" value="Kinesin_motor_dom"/>
</dbReference>
<dbReference type="InterPro" id="IPR019821">
    <property type="entry name" value="Kinesin_motor_CS"/>
</dbReference>
<evidence type="ECO:0000256" key="7">
    <source>
        <dbReference type="ARBA" id="ARBA00022840"/>
    </source>
</evidence>
<dbReference type="GO" id="GO:0003777">
    <property type="term" value="F:microtubule motor activity"/>
    <property type="evidence" value="ECO:0007669"/>
    <property type="project" value="InterPro"/>
</dbReference>
<dbReference type="InterPro" id="IPR036961">
    <property type="entry name" value="Kinesin_motor_dom_sf"/>
</dbReference>
<keyword evidence="5 12" id="KW-0547">Nucleotide-binding</keyword>
<sequence length="720" mass="81418">MNVDFGGLEKGTSINIKRSNGRVHKAIVTELQPSTASVTVEWFEDDETKGKELSLEMIFELNQELAPSNIKPQPRPSSRRTEARPNRRTLLQAPASSLRNQQKENRSPSPNAQPRVAAASRQSIVNNISKAYDNEKNAQNINGNAMLMPPPKAPPRGRKSNVVDEVEKLRKNREERRAAQIIERERRQQYYDPNNANWEFAIMIKEFRAGLEMKPLTAADPVLDHRICVCVRKRPLNKKEVGRKEIDVVTVPSKNIVMVSEPKSKVDMTKYLENQNFRFDYSFDETCTNEMVYWYTARPLVECIFEGGMATCFAYGQTGSGKTHTMGGDFTTGKAQDTRKGIYALAAQDVFHLLQKPTYRHHNLDVYASFFEIYSGKVFDLLNKKCRLRVLEDGRQQVQVVGLQERRVTSIEEVLQLISDGTRCRTSGVTSANQHSSRSHAVFQLILRRSGPRQILHGKFSLIDLAGNERGADTTSADRQTRVEGSEINKSLLALKECIRAMSQNKQHLPFRASKLTQVLRDSFIGERSRTCMIATISPGITSCEHSLNTLRYADRVKELALDDGGDDSFKKRHAPNFGGLDPVAEAPQQSGIHSPNNSDLALISSICENQVSREMFEVHQTVSTLQEIEEETVESHRSFLQGLSRATATSTNLFNMTEDVDFDAEGYVARLKEHLETSDVEYRKLRDDLKEKLNLFEQTLLEEEAVSQNMQNMAGNRKV</sequence>
<reference evidence="18" key="1">
    <citation type="submission" date="2003-08" db="EMBL/GenBank/DDBJ databases">
        <authorList>
            <person name="Birren B."/>
            <person name="Nusbaum C."/>
            <person name="Abebe A."/>
            <person name="Abouelleil A."/>
            <person name="Adekoya E."/>
            <person name="Ait-zahra M."/>
            <person name="Allen N."/>
            <person name="Allen T."/>
            <person name="An P."/>
            <person name="Anderson M."/>
            <person name="Anderson S."/>
            <person name="Arachchi H."/>
            <person name="Armbruster J."/>
            <person name="Bachantsang P."/>
            <person name="Baldwin J."/>
            <person name="Barry A."/>
            <person name="Bayul T."/>
            <person name="Blitshsteyn B."/>
            <person name="Bloom T."/>
            <person name="Blye J."/>
            <person name="Boguslavskiy L."/>
            <person name="Borowsky M."/>
            <person name="Boukhgalter B."/>
            <person name="Brunache A."/>
            <person name="Butler J."/>
            <person name="Calixte N."/>
            <person name="Calvo S."/>
            <person name="Camarata J."/>
            <person name="Campo K."/>
            <person name="Chang J."/>
            <person name="Cheshatsang Y."/>
            <person name="Citroen M."/>
            <person name="Collymore A."/>
            <person name="Considine T."/>
            <person name="Cook A."/>
            <person name="Cooke P."/>
            <person name="Corum B."/>
            <person name="Cuomo C."/>
            <person name="David R."/>
            <person name="Dawoe T."/>
            <person name="Degray S."/>
            <person name="Dodge S."/>
            <person name="Dooley K."/>
            <person name="Dorje P."/>
            <person name="Dorjee K."/>
            <person name="Dorris L."/>
            <person name="Duffey N."/>
            <person name="Dupes A."/>
            <person name="Elkins T."/>
            <person name="Engels R."/>
            <person name="Erickson J."/>
            <person name="Farina A."/>
            <person name="Faro S."/>
            <person name="Ferreira P."/>
            <person name="Fischer H."/>
            <person name="Fitzgerald M."/>
            <person name="Foley K."/>
            <person name="Gage D."/>
            <person name="Galagan J."/>
            <person name="Gearin G."/>
            <person name="Gnerre S."/>
            <person name="Gnirke A."/>
            <person name="Goyette A."/>
            <person name="Graham J."/>
            <person name="Grandbois E."/>
            <person name="Gyaltsen K."/>
            <person name="Hafez N."/>
            <person name="Hagopian D."/>
            <person name="Hagos B."/>
            <person name="Hall J."/>
            <person name="Hatcher B."/>
            <person name="Heller A."/>
            <person name="Higgins H."/>
            <person name="Honan T."/>
            <person name="Horn A."/>
            <person name="Houde N."/>
            <person name="Hughes L."/>
            <person name="Hulme W."/>
            <person name="Husby E."/>
            <person name="Iliev I."/>
            <person name="Jaffe D."/>
            <person name="Jones C."/>
            <person name="Kamal M."/>
            <person name="Kamat A."/>
            <person name="Kamvysselis M."/>
            <person name="Karlsson E."/>
            <person name="Kells C."/>
            <person name="Kieu A."/>
            <person name="Kisner P."/>
            <person name="Kodira C."/>
            <person name="Kulbokas E."/>
            <person name="Labutti K."/>
            <person name="Lama D."/>
            <person name="Landers T."/>
            <person name="Leger J."/>
            <person name="Levine S."/>
            <person name="Lewis D."/>
            <person name="Lewis T."/>
            <person name="Lindblad-toh K."/>
            <person name="Liu X."/>
            <person name="Lokyitsang T."/>
            <person name="Lokyitsang Y."/>
            <person name="Lucien O."/>
            <person name="Lui A."/>
            <person name="Ma L.J."/>
            <person name="Mabbitt R."/>
            <person name="Macdonald J."/>
            <person name="Maclean C."/>
            <person name="Major J."/>
            <person name="Manning J."/>
            <person name="Marabella R."/>
            <person name="Maru K."/>
            <person name="Matthews C."/>
            <person name="Mauceli E."/>
            <person name="Mccarthy M."/>
            <person name="Mcdonough S."/>
            <person name="Mcghee T."/>
            <person name="Meldrim J."/>
            <person name="Meneus L."/>
            <person name="Mesirov J."/>
            <person name="Mihalev A."/>
            <person name="Mihova T."/>
            <person name="Mikkelsen T."/>
            <person name="Mlenga V."/>
            <person name="Moru K."/>
            <person name="Mozes J."/>
            <person name="Mulrain L."/>
            <person name="Munson G."/>
            <person name="Naylor J."/>
            <person name="Newes C."/>
            <person name="Nguyen C."/>
            <person name="Nguyen N."/>
            <person name="Nguyen T."/>
            <person name="Nicol R."/>
            <person name="Nielsen C."/>
            <person name="Nizzari M."/>
            <person name="Norbu C."/>
            <person name="Norbu N."/>
            <person name="O'donnell P."/>
            <person name="Okoawo O."/>
            <person name="O'leary S."/>
            <person name="Omotosho B."/>
            <person name="O'neill K."/>
            <person name="Osman S."/>
            <person name="Parker S."/>
            <person name="Perrin D."/>
            <person name="Phunkhang P."/>
            <person name="Piqani B."/>
            <person name="Purcell S."/>
            <person name="Rachupka T."/>
            <person name="Ramasamy U."/>
            <person name="Rameau R."/>
            <person name="Ray V."/>
            <person name="Raymond C."/>
            <person name="Retta R."/>
            <person name="Richardson S."/>
            <person name="Rise C."/>
            <person name="Rodriguez J."/>
            <person name="Rogers J."/>
            <person name="Rogov P."/>
            <person name="Rutman M."/>
            <person name="Schupbach R."/>
            <person name="Seaman C."/>
            <person name="Settipalli S."/>
            <person name="Sharpe T."/>
            <person name="Sheridan J."/>
            <person name="Sherpa N."/>
            <person name="Shi J."/>
            <person name="Smirnov S."/>
            <person name="Smith C."/>
            <person name="Sougnez C."/>
            <person name="Spencer B."/>
            <person name="Stalker J."/>
            <person name="Stange-thomann N."/>
            <person name="Stavropoulos S."/>
            <person name="Stetson K."/>
            <person name="Stone C."/>
            <person name="Stone S."/>
            <person name="Stubbs M."/>
            <person name="Talamas J."/>
            <person name="Tchuinga P."/>
            <person name="Tenzing P."/>
            <person name="Tesfaye S."/>
            <person name="Theodore J."/>
            <person name="Thoulutsang Y."/>
            <person name="Topham K."/>
            <person name="Towey S."/>
            <person name="Tsamla T."/>
            <person name="Tsomo N."/>
            <person name="Vallee D."/>
            <person name="Vassiliev H."/>
            <person name="Venkataraman V."/>
            <person name="Vinson J."/>
            <person name="Vo A."/>
            <person name="Wade C."/>
            <person name="Wang S."/>
            <person name="Wangchuk T."/>
            <person name="Wangdi T."/>
            <person name="Whittaker C."/>
            <person name="Wilkinson J."/>
            <person name="Wu Y."/>
            <person name="Wyman D."/>
            <person name="Yadav S."/>
            <person name="Yang S."/>
            <person name="Yang X."/>
            <person name="Yeager S."/>
            <person name="Yee E."/>
            <person name="Young G."/>
            <person name="Zainoun J."/>
            <person name="Zembeck L."/>
            <person name="Zimmer A."/>
            <person name="Zody M."/>
            <person name="Lander E."/>
        </authorList>
    </citation>
    <scope>NUCLEOTIDE SEQUENCE [LARGE SCALE GENOMIC DNA]</scope>
</reference>
<comment type="subcellular location">
    <subcellularLocation>
        <location evidence="1">Cytoplasm</location>
        <location evidence="1">Cytoskeleton</location>
    </subcellularLocation>
</comment>
<evidence type="ECO:0000259" key="16">
    <source>
        <dbReference type="PROSITE" id="PS50067"/>
    </source>
</evidence>
<dbReference type="STRING" id="51511.ENSCSAVP00000002271"/>
<dbReference type="Pfam" id="PF22923">
    <property type="entry name" value="KIF2A-like_1st"/>
    <property type="match status" value="1"/>
</dbReference>